<dbReference type="InterPro" id="IPR050306">
    <property type="entry name" value="PfkB_Carbo_kinase"/>
</dbReference>
<name>A0A0R2F8E8_9LACO</name>
<dbReference type="CDD" id="cd01166">
    <property type="entry name" value="KdgK"/>
    <property type="match status" value="1"/>
</dbReference>
<protein>
    <submittedName>
        <fullName evidence="5">2-dehydro-3-deoxygluconokinase</fullName>
    </submittedName>
</protein>
<comment type="caution">
    <text evidence="5">The sequence shown here is derived from an EMBL/GenBank/DDBJ whole genome shotgun (WGS) entry which is preliminary data.</text>
</comment>
<dbReference type="GO" id="GO:0006974">
    <property type="term" value="P:DNA damage response"/>
    <property type="evidence" value="ECO:0007669"/>
    <property type="project" value="TreeGrafter"/>
</dbReference>
<dbReference type="STRING" id="1423730.FC75_GL001741"/>
<organism evidence="5 6">
    <name type="scientific">Lacticaseibacillus camelliae DSM 22697 = JCM 13995</name>
    <dbReference type="NCBI Taxonomy" id="1423730"/>
    <lineage>
        <taxon>Bacteria</taxon>
        <taxon>Bacillati</taxon>
        <taxon>Bacillota</taxon>
        <taxon>Bacilli</taxon>
        <taxon>Lactobacillales</taxon>
        <taxon>Lactobacillaceae</taxon>
        <taxon>Lacticaseibacillus</taxon>
    </lineage>
</organism>
<evidence type="ECO:0000256" key="2">
    <source>
        <dbReference type="ARBA" id="ARBA00022679"/>
    </source>
</evidence>
<evidence type="ECO:0000256" key="3">
    <source>
        <dbReference type="ARBA" id="ARBA00022777"/>
    </source>
</evidence>
<dbReference type="InterPro" id="IPR029056">
    <property type="entry name" value="Ribokinase-like"/>
</dbReference>
<dbReference type="RefSeq" id="WP_056989481.1">
    <property type="nucleotide sequence ID" value="NZ_AYZJ01000030.1"/>
</dbReference>
<gene>
    <name evidence="5" type="ORF">FC75_GL001741</name>
</gene>
<dbReference type="GO" id="GO:0042840">
    <property type="term" value="P:D-glucuronate catabolic process"/>
    <property type="evidence" value="ECO:0007669"/>
    <property type="project" value="TreeGrafter"/>
</dbReference>
<sequence>MAEIVTIGEPLVLFAAEDEDQSLAQATHFHKYLAGAEVNVAVGATRLGHSVDYLTAVGDGPNGEFITQALAARGIETDHIVVDPAHWTGVMFKQKTSVGDPATFYMRKDSAAANLTASQLPDLDLTATRVAHLTGIYAGVSATSRETLQALIGRLHQANVPISFDPNLRPALWPDEAGMRQTLNRLAQEATLVLPGLKEGRTLTGEETPEAIAQFYFDQSPRTKAVVIKLGSRGASFHTRVGAHGTVPGFVAERVVDTVGAGDGFALGVLTARLEGLDWAQATARGNAIGALGVQSPSDNDGYPDQAGLKQFIKTATRAVD</sequence>
<keyword evidence="6" id="KW-1185">Reference proteome</keyword>
<dbReference type="GO" id="GO:0005829">
    <property type="term" value="C:cytosol"/>
    <property type="evidence" value="ECO:0007669"/>
    <property type="project" value="TreeGrafter"/>
</dbReference>
<dbReference type="PANTHER" id="PTHR43085:SF15">
    <property type="entry name" value="2-DEHYDRO-3-DEOXYGLUCONOKINASE"/>
    <property type="match status" value="1"/>
</dbReference>
<dbReference type="SUPFAM" id="SSF53613">
    <property type="entry name" value="Ribokinase-like"/>
    <property type="match status" value="1"/>
</dbReference>
<reference evidence="5 6" key="1">
    <citation type="journal article" date="2015" name="Genome Announc.">
        <title>Expanding the biotechnology potential of lactobacilli through comparative genomics of 213 strains and associated genera.</title>
        <authorList>
            <person name="Sun Z."/>
            <person name="Harris H.M."/>
            <person name="McCann A."/>
            <person name="Guo C."/>
            <person name="Argimon S."/>
            <person name="Zhang W."/>
            <person name="Yang X."/>
            <person name="Jeffery I.B."/>
            <person name="Cooney J.C."/>
            <person name="Kagawa T.F."/>
            <person name="Liu W."/>
            <person name="Song Y."/>
            <person name="Salvetti E."/>
            <person name="Wrobel A."/>
            <person name="Rasinkangas P."/>
            <person name="Parkhill J."/>
            <person name="Rea M.C."/>
            <person name="O'Sullivan O."/>
            <person name="Ritari J."/>
            <person name="Douillard F.P."/>
            <person name="Paul Ross R."/>
            <person name="Yang R."/>
            <person name="Briner A.E."/>
            <person name="Felis G.E."/>
            <person name="de Vos W.M."/>
            <person name="Barrangou R."/>
            <person name="Klaenhammer T.R."/>
            <person name="Caufield P.W."/>
            <person name="Cui Y."/>
            <person name="Zhang H."/>
            <person name="O'Toole P.W."/>
        </authorList>
    </citation>
    <scope>NUCLEOTIDE SEQUENCE [LARGE SCALE GENOMIC DNA]</scope>
    <source>
        <strain evidence="5 6">DSM 22697</strain>
    </source>
</reference>
<accession>A0A0R2F8E8</accession>
<dbReference type="AlphaFoldDB" id="A0A0R2F8E8"/>
<dbReference type="Proteomes" id="UP000050865">
    <property type="component" value="Unassembled WGS sequence"/>
</dbReference>
<dbReference type="GO" id="GO:0019698">
    <property type="term" value="P:D-galacturonate catabolic process"/>
    <property type="evidence" value="ECO:0007669"/>
    <property type="project" value="TreeGrafter"/>
</dbReference>
<keyword evidence="2" id="KW-0808">Transferase</keyword>
<dbReference type="Pfam" id="PF00294">
    <property type="entry name" value="PfkB"/>
    <property type="match status" value="1"/>
</dbReference>
<dbReference type="InterPro" id="IPR011611">
    <property type="entry name" value="PfkB_dom"/>
</dbReference>
<evidence type="ECO:0000256" key="1">
    <source>
        <dbReference type="ARBA" id="ARBA00010688"/>
    </source>
</evidence>
<evidence type="ECO:0000313" key="5">
    <source>
        <dbReference type="EMBL" id="KRN22693.1"/>
    </source>
</evidence>
<keyword evidence="3 5" id="KW-0418">Kinase</keyword>
<dbReference type="PANTHER" id="PTHR43085">
    <property type="entry name" value="HEXOKINASE FAMILY MEMBER"/>
    <property type="match status" value="1"/>
</dbReference>
<evidence type="ECO:0000313" key="6">
    <source>
        <dbReference type="Proteomes" id="UP000050865"/>
    </source>
</evidence>
<evidence type="ECO:0000259" key="4">
    <source>
        <dbReference type="Pfam" id="PF00294"/>
    </source>
</evidence>
<dbReference type="EMBL" id="AYZJ01000030">
    <property type="protein sequence ID" value="KRN22693.1"/>
    <property type="molecule type" value="Genomic_DNA"/>
</dbReference>
<proteinExistence type="inferred from homology"/>
<dbReference type="PATRIC" id="fig|1423730.4.peg.1817"/>
<dbReference type="GO" id="GO:0008673">
    <property type="term" value="F:2-dehydro-3-deoxygluconokinase activity"/>
    <property type="evidence" value="ECO:0007669"/>
    <property type="project" value="TreeGrafter"/>
</dbReference>
<dbReference type="Gene3D" id="3.40.1190.20">
    <property type="match status" value="1"/>
</dbReference>
<feature type="domain" description="Carbohydrate kinase PfkB" evidence="4">
    <location>
        <begin position="1"/>
        <end position="304"/>
    </location>
</feature>
<comment type="similarity">
    <text evidence="1">Belongs to the carbohydrate kinase PfkB family.</text>
</comment>